<sequence>MLPSRPVMLCTQTANDRAMRLAAKLGFTEVEQFEEYCAEQWFVCGSSVTLSG</sequence>
<evidence type="ECO:0000313" key="1">
    <source>
        <dbReference type="EMBL" id="MFG1710819.1"/>
    </source>
</evidence>
<dbReference type="Proteomes" id="UP001603978">
    <property type="component" value="Unassembled WGS sequence"/>
</dbReference>
<proteinExistence type="predicted"/>
<dbReference type="RefSeq" id="WP_393176996.1">
    <property type="nucleotide sequence ID" value="NZ_JBICRM010000057.1"/>
</dbReference>
<protein>
    <submittedName>
        <fullName evidence="1">Uncharacterized protein</fullName>
    </submittedName>
</protein>
<reference evidence="1 2" key="1">
    <citation type="submission" date="2024-10" db="EMBL/GenBank/DDBJ databases">
        <authorList>
            <person name="Topkara A.R."/>
            <person name="Saygin H."/>
        </authorList>
    </citation>
    <scope>NUCLEOTIDE SEQUENCE [LARGE SCALE GENOMIC DNA]</scope>
    <source>
        <strain evidence="1 2">M3C6</strain>
    </source>
</reference>
<evidence type="ECO:0000313" key="2">
    <source>
        <dbReference type="Proteomes" id="UP001603978"/>
    </source>
</evidence>
<comment type="caution">
    <text evidence="1">The sequence shown here is derived from an EMBL/GenBank/DDBJ whole genome shotgun (WGS) entry which is preliminary data.</text>
</comment>
<dbReference type="InterPro" id="IPR016181">
    <property type="entry name" value="Acyl_CoA_acyltransferase"/>
</dbReference>
<accession>A0ABW7AUT4</accession>
<gene>
    <name evidence="1" type="ORF">ACFLIM_47430</name>
</gene>
<organism evidence="1 2">
    <name type="scientific">Nonomuraea marmarensis</name>
    <dbReference type="NCBI Taxonomy" id="3351344"/>
    <lineage>
        <taxon>Bacteria</taxon>
        <taxon>Bacillati</taxon>
        <taxon>Actinomycetota</taxon>
        <taxon>Actinomycetes</taxon>
        <taxon>Streptosporangiales</taxon>
        <taxon>Streptosporangiaceae</taxon>
        <taxon>Nonomuraea</taxon>
    </lineage>
</organism>
<name>A0ABW7AUT4_9ACTN</name>
<keyword evidence="2" id="KW-1185">Reference proteome</keyword>
<dbReference type="Gene3D" id="3.40.630.30">
    <property type="match status" value="1"/>
</dbReference>
<dbReference type="EMBL" id="JBICRM010000057">
    <property type="protein sequence ID" value="MFG1710819.1"/>
    <property type="molecule type" value="Genomic_DNA"/>
</dbReference>
<dbReference type="SUPFAM" id="SSF55729">
    <property type="entry name" value="Acyl-CoA N-acyltransferases (Nat)"/>
    <property type="match status" value="1"/>
</dbReference>